<keyword evidence="9" id="KW-1185">Reference proteome</keyword>
<feature type="transmembrane region" description="Helical" evidence="7">
    <location>
        <begin position="404"/>
        <end position="427"/>
    </location>
</feature>
<dbReference type="Proteomes" id="UP001501490">
    <property type="component" value="Unassembled WGS sequence"/>
</dbReference>
<dbReference type="RefSeq" id="WP_344805148.1">
    <property type="nucleotide sequence ID" value="NZ_BAABAB010000017.1"/>
</dbReference>
<feature type="transmembrane region" description="Helical" evidence="7">
    <location>
        <begin position="215"/>
        <end position="237"/>
    </location>
</feature>
<feature type="transmembrane region" description="Helical" evidence="7">
    <location>
        <begin position="311"/>
        <end position="333"/>
    </location>
</feature>
<feature type="transmembrane region" description="Helical" evidence="7">
    <location>
        <begin position="147"/>
        <end position="169"/>
    </location>
</feature>
<evidence type="ECO:0000256" key="1">
    <source>
        <dbReference type="ARBA" id="ARBA00004651"/>
    </source>
</evidence>
<dbReference type="PANTHER" id="PTHR23513:SF17">
    <property type="entry name" value="MEMBRANE PROTEIN"/>
    <property type="match status" value="1"/>
</dbReference>
<protein>
    <submittedName>
        <fullName evidence="8">MFS transporter</fullName>
    </submittedName>
</protein>
<keyword evidence="5 7" id="KW-0472">Membrane</keyword>
<keyword evidence="4 7" id="KW-1133">Transmembrane helix</keyword>
<feature type="transmembrane region" description="Helical" evidence="7">
    <location>
        <begin position="181"/>
        <end position="203"/>
    </location>
</feature>
<dbReference type="EMBL" id="BAABAB010000017">
    <property type="protein sequence ID" value="GAA3622507.1"/>
    <property type="molecule type" value="Genomic_DNA"/>
</dbReference>
<evidence type="ECO:0000256" key="5">
    <source>
        <dbReference type="ARBA" id="ARBA00023136"/>
    </source>
</evidence>
<comment type="subcellular location">
    <subcellularLocation>
        <location evidence="1">Cell membrane</location>
        <topology evidence="1">Multi-pass membrane protein</topology>
    </subcellularLocation>
</comment>
<evidence type="ECO:0000256" key="6">
    <source>
        <dbReference type="SAM" id="MobiDB-lite"/>
    </source>
</evidence>
<dbReference type="InterPro" id="IPR036259">
    <property type="entry name" value="MFS_trans_sf"/>
</dbReference>
<keyword evidence="3 7" id="KW-0812">Transmembrane</keyword>
<dbReference type="CDD" id="cd06173">
    <property type="entry name" value="MFS_MefA_like"/>
    <property type="match status" value="1"/>
</dbReference>
<dbReference type="InterPro" id="IPR011701">
    <property type="entry name" value="MFS"/>
</dbReference>
<evidence type="ECO:0000313" key="8">
    <source>
        <dbReference type="EMBL" id="GAA3622507.1"/>
    </source>
</evidence>
<organism evidence="8 9">
    <name type="scientific">Microlunatus ginsengisoli</name>
    <dbReference type="NCBI Taxonomy" id="363863"/>
    <lineage>
        <taxon>Bacteria</taxon>
        <taxon>Bacillati</taxon>
        <taxon>Actinomycetota</taxon>
        <taxon>Actinomycetes</taxon>
        <taxon>Propionibacteriales</taxon>
        <taxon>Propionibacteriaceae</taxon>
        <taxon>Microlunatus</taxon>
    </lineage>
</organism>
<evidence type="ECO:0000256" key="3">
    <source>
        <dbReference type="ARBA" id="ARBA00022692"/>
    </source>
</evidence>
<keyword evidence="2" id="KW-1003">Cell membrane</keyword>
<dbReference type="Pfam" id="PF07690">
    <property type="entry name" value="MFS_1"/>
    <property type="match status" value="1"/>
</dbReference>
<dbReference type="PANTHER" id="PTHR23513">
    <property type="entry name" value="INTEGRAL MEMBRANE EFFLUX PROTEIN-RELATED"/>
    <property type="match status" value="1"/>
</dbReference>
<evidence type="ECO:0000313" key="9">
    <source>
        <dbReference type="Proteomes" id="UP001501490"/>
    </source>
</evidence>
<evidence type="ECO:0000256" key="4">
    <source>
        <dbReference type="ARBA" id="ARBA00022989"/>
    </source>
</evidence>
<evidence type="ECO:0000256" key="7">
    <source>
        <dbReference type="SAM" id="Phobius"/>
    </source>
</evidence>
<feature type="transmembrane region" description="Helical" evidence="7">
    <location>
        <begin position="87"/>
        <end position="108"/>
    </location>
</feature>
<feature type="transmembrane region" description="Helical" evidence="7">
    <location>
        <begin position="370"/>
        <end position="392"/>
    </location>
</feature>
<dbReference type="Gene3D" id="1.20.1250.20">
    <property type="entry name" value="MFS general substrate transporter like domains"/>
    <property type="match status" value="2"/>
</dbReference>
<accession>A0ABP6ZZM2</accession>
<feature type="transmembrane region" description="Helical" evidence="7">
    <location>
        <begin position="276"/>
        <end position="299"/>
    </location>
</feature>
<comment type="caution">
    <text evidence="8">The sequence shown here is derived from an EMBL/GenBank/DDBJ whole genome shotgun (WGS) entry which is preliminary data.</text>
</comment>
<feature type="transmembrane region" description="Helical" evidence="7">
    <location>
        <begin position="345"/>
        <end position="364"/>
    </location>
</feature>
<proteinExistence type="predicted"/>
<feature type="transmembrane region" description="Helical" evidence="7">
    <location>
        <begin position="115"/>
        <end position="135"/>
    </location>
</feature>
<feature type="transmembrane region" description="Helical" evidence="7">
    <location>
        <begin position="433"/>
        <end position="453"/>
    </location>
</feature>
<gene>
    <name evidence="8" type="ORF">GCM10022236_26120</name>
</gene>
<feature type="transmembrane region" description="Helical" evidence="7">
    <location>
        <begin position="52"/>
        <end position="75"/>
    </location>
</feature>
<feature type="compositionally biased region" description="Low complexity" evidence="6">
    <location>
        <begin position="12"/>
        <end position="23"/>
    </location>
</feature>
<feature type="region of interest" description="Disordered" evidence="6">
    <location>
        <begin position="1"/>
        <end position="28"/>
    </location>
</feature>
<dbReference type="SUPFAM" id="SSF103473">
    <property type="entry name" value="MFS general substrate transporter"/>
    <property type="match status" value="1"/>
</dbReference>
<reference evidence="9" key="1">
    <citation type="journal article" date="2019" name="Int. J. Syst. Evol. Microbiol.">
        <title>The Global Catalogue of Microorganisms (GCM) 10K type strain sequencing project: providing services to taxonomists for standard genome sequencing and annotation.</title>
        <authorList>
            <consortium name="The Broad Institute Genomics Platform"/>
            <consortium name="The Broad Institute Genome Sequencing Center for Infectious Disease"/>
            <person name="Wu L."/>
            <person name="Ma J."/>
        </authorList>
    </citation>
    <scope>NUCLEOTIDE SEQUENCE [LARGE SCALE GENOMIC DNA]</scope>
    <source>
        <strain evidence="9">JCM 16929</strain>
    </source>
</reference>
<sequence>MVGPRRDSEDGAPPATSASPAPAGDDHSAPRAAGFLPALRQLWRHRYFRRLMAIRVATQTSDGVLQIALASYVLFSPERQPDAASVAAVLAVTLLPFSLIGPFVSVVLDRWSRRQVILVVDTSRAVLALALAALVATGLRTGPVEAVFYGGVLLAMSLNRFLLAGLSAALPHTIERGEYMVANSVVPTIGPAGALVGAAIGTSLRLLLGAHLPDYVANAAVFAVAALGFAVSATLSLRIPRRRLGPDELEPTSAGDVVHGLVAAVRHLVERRPAGLGLLTIGAQRIVYGVVTVATILVYRNYFHPVTEVEPAIADLGLLVGFTGAGFVLAAVVTPPMTARIGVRAWVISCLFGSALFQLVPGAIYTKVWLMVAAFLLGLTAQCVKICVDTLVQAHVDDDFKGRVFVIYDMIFNVVLVAAAGIAALIVPTNGKSVLVLAAMAGCYLLVGVWFTLVSRGLEMDAGTESMRSAG</sequence>
<name>A0ABP6ZZM2_9ACTN</name>
<evidence type="ECO:0000256" key="2">
    <source>
        <dbReference type="ARBA" id="ARBA00022475"/>
    </source>
</evidence>